<evidence type="ECO:0000313" key="4">
    <source>
        <dbReference type="Proteomes" id="UP000184383"/>
    </source>
</evidence>
<dbReference type="RefSeq" id="XP_040687899.1">
    <property type="nucleotide sequence ID" value="XM_040833268.1"/>
</dbReference>
<keyword evidence="4" id="KW-1185">Reference proteome</keyword>
<dbReference type="OrthoDB" id="410044at2759"/>
<dbReference type="Gene3D" id="3.30.70.330">
    <property type="match status" value="1"/>
</dbReference>
<dbReference type="Proteomes" id="UP000184383">
    <property type="component" value="Unassembled WGS sequence"/>
</dbReference>
<dbReference type="Pfam" id="PF00076">
    <property type="entry name" value="RRM_1"/>
    <property type="match status" value="1"/>
</dbReference>
<evidence type="ECO:0000256" key="1">
    <source>
        <dbReference type="PROSITE-ProRule" id="PRU00176"/>
    </source>
</evidence>
<dbReference type="GO" id="GO:0003723">
    <property type="term" value="F:RNA binding"/>
    <property type="evidence" value="ECO:0007669"/>
    <property type="project" value="UniProtKB-UniRule"/>
</dbReference>
<proteinExistence type="predicted"/>
<dbReference type="PROSITE" id="PS50102">
    <property type="entry name" value="RRM"/>
    <property type="match status" value="1"/>
</dbReference>
<evidence type="ECO:0000313" key="3">
    <source>
        <dbReference type="EMBL" id="OJJ34223.1"/>
    </source>
</evidence>
<dbReference type="GeneID" id="63749116"/>
<dbReference type="SMART" id="SM00360">
    <property type="entry name" value="RRM"/>
    <property type="match status" value="1"/>
</dbReference>
<reference evidence="4" key="1">
    <citation type="journal article" date="2017" name="Genome Biol.">
        <title>Comparative genomics reveals high biological diversity and specific adaptations in the industrially and medically important fungal genus Aspergillus.</title>
        <authorList>
            <person name="de Vries R.P."/>
            <person name="Riley R."/>
            <person name="Wiebenga A."/>
            <person name="Aguilar-Osorio G."/>
            <person name="Amillis S."/>
            <person name="Uchima C.A."/>
            <person name="Anderluh G."/>
            <person name="Asadollahi M."/>
            <person name="Askin M."/>
            <person name="Barry K."/>
            <person name="Battaglia E."/>
            <person name="Bayram O."/>
            <person name="Benocci T."/>
            <person name="Braus-Stromeyer S.A."/>
            <person name="Caldana C."/>
            <person name="Canovas D."/>
            <person name="Cerqueira G.C."/>
            <person name="Chen F."/>
            <person name="Chen W."/>
            <person name="Choi C."/>
            <person name="Clum A."/>
            <person name="Dos Santos R.A."/>
            <person name="Damasio A.R."/>
            <person name="Diallinas G."/>
            <person name="Emri T."/>
            <person name="Fekete E."/>
            <person name="Flipphi M."/>
            <person name="Freyberg S."/>
            <person name="Gallo A."/>
            <person name="Gournas C."/>
            <person name="Habgood R."/>
            <person name="Hainaut M."/>
            <person name="Harispe M.L."/>
            <person name="Henrissat B."/>
            <person name="Hilden K.S."/>
            <person name="Hope R."/>
            <person name="Hossain A."/>
            <person name="Karabika E."/>
            <person name="Karaffa L."/>
            <person name="Karanyi Z."/>
            <person name="Krasevec N."/>
            <person name="Kuo A."/>
            <person name="Kusch H."/>
            <person name="LaButti K."/>
            <person name="Lagendijk E.L."/>
            <person name="Lapidus A."/>
            <person name="Levasseur A."/>
            <person name="Lindquist E."/>
            <person name="Lipzen A."/>
            <person name="Logrieco A.F."/>
            <person name="MacCabe A."/>
            <person name="Maekelae M.R."/>
            <person name="Malavazi I."/>
            <person name="Melin P."/>
            <person name="Meyer V."/>
            <person name="Mielnichuk N."/>
            <person name="Miskei M."/>
            <person name="Molnar A.P."/>
            <person name="Mule G."/>
            <person name="Ngan C.Y."/>
            <person name="Orejas M."/>
            <person name="Orosz E."/>
            <person name="Ouedraogo J.P."/>
            <person name="Overkamp K.M."/>
            <person name="Park H.-S."/>
            <person name="Perrone G."/>
            <person name="Piumi F."/>
            <person name="Punt P.J."/>
            <person name="Ram A.F."/>
            <person name="Ramon A."/>
            <person name="Rauscher S."/>
            <person name="Record E."/>
            <person name="Riano-Pachon D.M."/>
            <person name="Robert V."/>
            <person name="Roehrig J."/>
            <person name="Ruller R."/>
            <person name="Salamov A."/>
            <person name="Salih N.S."/>
            <person name="Samson R.A."/>
            <person name="Sandor E."/>
            <person name="Sanguinetti M."/>
            <person name="Schuetze T."/>
            <person name="Sepcic K."/>
            <person name="Shelest E."/>
            <person name="Sherlock G."/>
            <person name="Sophianopoulou V."/>
            <person name="Squina F.M."/>
            <person name="Sun H."/>
            <person name="Susca A."/>
            <person name="Todd R.B."/>
            <person name="Tsang A."/>
            <person name="Unkles S.E."/>
            <person name="van de Wiele N."/>
            <person name="van Rossen-Uffink D."/>
            <person name="Oliveira J.V."/>
            <person name="Vesth T.C."/>
            <person name="Visser J."/>
            <person name="Yu J.-H."/>
            <person name="Zhou M."/>
            <person name="Andersen M.R."/>
            <person name="Archer D.B."/>
            <person name="Baker S.E."/>
            <person name="Benoit I."/>
            <person name="Brakhage A.A."/>
            <person name="Braus G.H."/>
            <person name="Fischer R."/>
            <person name="Frisvad J.C."/>
            <person name="Goldman G.H."/>
            <person name="Houbraken J."/>
            <person name="Oakley B."/>
            <person name="Pocsi I."/>
            <person name="Scazzocchio C."/>
            <person name="Seiboth B."/>
            <person name="vanKuyk P.A."/>
            <person name="Wortman J."/>
            <person name="Dyer P.S."/>
            <person name="Grigoriev I.V."/>
        </authorList>
    </citation>
    <scope>NUCLEOTIDE SEQUENCE [LARGE SCALE GENOMIC DNA]</scope>
    <source>
        <strain evidence="4">DTO 134E9</strain>
    </source>
</reference>
<protein>
    <recommendedName>
        <fullName evidence="2">RRM domain-containing protein</fullName>
    </recommendedName>
</protein>
<dbReference type="AlphaFoldDB" id="A0A1L9RHA8"/>
<dbReference type="EMBL" id="KV878213">
    <property type="protein sequence ID" value="OJJ34223.1"/>
    <property type="molecule type" value="Genomic_DNA"/>
</dbReference>
<feature type="domain" description="RRM" evidence="2">
    <location>
        <begin position="40"/>
        <end position="119"/>
    </location>
</feature>
<dbReference type="VEuPathDB" id="FungiDB:ASPWEDRAFT_29385"/>
<accession>A0A1L9RHA8</accession>
<keyword evidence="1" id="KW-0694">RNA-binding</keyword>
<organism evidence="3 4">
    <name type="scientific">Aspergillus wentii DTO 134E9</name>
    <dbReference type="NCBI Taxonomy" id="1073089"/>
    <lineage>
        <taxon>Eukaryota</taxon>
        <taxon>Fungi</taxon>
        <taxon>Dikarya</taxon>
        <taxon>Ascomycota</taxon>
        <taxon>Pezizomycotina</taxon>
        <taxon>Eurotiomycetes</taxon>
        <taxon>Eurotiomycetidae</taxon>
        <taxon>Eurotiales</taxon>
        <taxon>Aspergillaceae</taxon>
        <taxon>Aspergillus</taxon>
        <taxon>Aspergillus subgen. Cremei</taxon>
    </lineage>
</organism>
<name>A0A1L9RHA8_ASPWE</name>
<dbReference type="SUPFAM" id="SSF54928">
    <property type="entry name" value="RNA-binding domain, RBD"/>
    <property type="match status" value="1"/>
</dbReference>
<dbReference type="InterPro" id="IPR000504">
    <property type="entry name" value="RRM_dom"/>
</dbReference>
<dbReference type="InterPro" id="IPR035979">
    <property type="entry name" value="RBD_domain_sf"/>
</dbReference>
<dbReference type="InterPro" id="IPR012677">
    <property type="entry name" value="Nucleotide-bd_a/b_plait_sf"/>
</dbReference>
<evidence type="ECO:0000259" key="2">
    <source>
        <dbReference type="PROSITE" id="PS50102"/>
    </source>
</evidence>
<dbReference type="STRING" id="1073089.A0A1L9RHA8"/>
<gene>
    <name evidence="3" type="ORF">ASPWEDRAFT_29385</name>
</gene>
<sequence>MTIQYVIGDMYSNNRRSPREDRLYERPSAKNAQGLFPPDACVFVGNLSIKVSLDTLTEDLGDKFSCFGRCHVKIKQDKKKGLPGAFVQFEEVDAASAALAWNECTVMHDRWLRVERARGRRTAVIGLRCMTPMSHEDLAFVLNGRGPVEAYGFEPHVINEWFWTFIAKVTFAYVDDCKDMVKRFLWDERYYVVLLDDDGSPMVPPTNPNQYDNNFALTRYRQKAVQEAMRDNPPVRKPLDSQYQPITGRTIEEYVQAHVKESQTYMNPVAVNEVIRDLEITWKAKHDMAEWFELAATIDDSEYESESEPVLVWEFDSGYDENESEIEPTSYDDN</sequence>